<evidence type="ECO:0000313" key="1">
    <source>
        <dbReference type="EMBL" id="RNM33524.1"/>
    </source>
</evidence>
<name>A0A3N0I922_9ACTN</name>
<sequence length="80" mass="9291">MRVLFFTETTSNRRKMLYQTCAIVWMEVYRIAPWFGLRLAGAFAVAPIFTVHALECIRVSARTSAITVPRLFQVLYETIF</sequence>
<dbReference type="EMBL" id="QIBZ01000016">
    <property type="protein sequence ID" value="RNM33524.1"/>
    <property type="molecule type" value="Genomic_DNA"/>
</dbReference>
<dbReference type="AlphaFoldDB" id="A0A3N0I922"/>
<comment type="caution">
    <text evidence="1">The sequence shown here is derived from an EMBL/GenBank/DDBJ whole genome shotgun (WGS) entry which is preliminary data.</text>
</comment>
<keyword evidence="2" id="KW-1185">Reference proteome</keyword>
<reference evidence="2" key="1">
    <citation type="submission" date="2018-05" db="EMBL/GenBank/DDBJ databases">
        <title>Genome Sequencing of selected type strains of the family Eggerthellaceae.</title>
        <authorList>
            <person name="Danylec N."/>
            <person name="Stoll D.A."/>
            <person name="Doetsch A."/>
            <person name="Huch M."/>
        </authorList>
    </citation>
    <scope>NUCLEOTIDE SEQUENCE [LARGE SCALE GENOMIC DNA]</scope>
    <source>
        <strain evidence="2">DSM 22006</strain>
    </source>
</reference>
<protein>
    <submittedName>
        <fullName evidence="1">Uncharacterized protein</fullName>
    </submittedName>
</protein>
<gene>
    <name evidence="1" type="ORF">DMP05_08265</name>
</gene>
<proteinExistence type="predicted"/>
<accession>A0A3N0I922</accession>
<dbReference type="Proteomes" id="UP000271472">
    <property type="component" value="Unassembled WGS sequence"/>
</dbReference>
<evidence type="ECO:0000313" key="2">
    <source>
        <dbReference type="Proteomes" id="UP000271472"/>
    </source>
</evidence>
<organism evidence="1 2">
    <name type="scientific">Slackia isoflavoniconvertens</name>
    <dbReference type="NCBI Taxonomy" id="572010"/>
    <lineage>
        <taxon>Bacteria</taxon>
        <taxon>Bacillati</taxon>
        <taxon>Actinomycetota</taxon>
        <taxon>Coriobacteriia</taxon>
        <taxon>Eggerthellales</taxon>
        <taxon>Eggerthellaceae</taxon>
        <taxon>Slackia</taxon>
    </lineage>
</organism>